<dbReference type="InterPro" id="IPR051052">
    <property type="entry name" value="Diverse_substrate_MTase"/>
</dbReference>
<gene>
    <name evidence="4" type="ORF">TTHERM_00295670</name>
</gene>
<dbReference type="KEGG" id="tet:TTHERM_00295670"/>
<dbReference type="eggNOG" id="KOG3010">
    <property type="taxonomic scope" value="Eukaryota"/>
</dbReference>
<proteinExistence type="predicted"/>
<name>I7M0Y7_TETTS</name>
<evidence type="ECO:0000259" key="3">
    <source>
        <dbReference type="Pfam" id="PF13847"/>
    </source>
</evidence>
<keyword evidence="2" id="KW-0808">Transferase</keyword>
<accession>I7M0Y7</accession>
<dbReference type="CDD" id="cd02440">
    <property type="entry name" value="AdoMet_MTases"/>
    <property type="match status" value="1"/>
</dbReference>
<dbReference type="PANTHER" id="PTHR44942">
    <property type="entry name" value="METHYLTRANSF_11 DOMAIN-CONTAINING PROTEIN"/>
    <property type="match status" value="1"/>
</dbReference>
<dbReference type="Gene3D" id="3.40.50.150">
    <property type="entry name" value="Vaccinia Virus protein VP39"/>
    <property type="match status" value="1"/>
</dbReference>
<dbReference type="EMBL" id="GG662740">
    <property type="protein sequence ID" value="EAR92954.1"/>
    <property type="molecule type" value="Genomic_DNA"/>
</dbReference>
<dbReference type="OrthoDB" id="313466at2759"/>
<organism evidence="4 5">
    <name type="scientific">Tetrahymena thermophila (strain SB210)</name>
    <dbReference type="NCBI Taxonomy" id="312017"/>
    <lineage>
        <taxon>Eukaryota</taxon>
        <taxon>Sar</taxon>
        <taxon>Alveolata</taxon>
        <taxon>Ciliophora</taxon>
        <taxon>Intramacronucleata</taxon>
        <taxon>Oligohymenophorea</taxon>
        <taxon>Hymenostomatida</taxon>
        <taxon>Tetrahymenina</taxon>
        <taxon>Tetrahymenidae</taxon>
        <taxon>Tetrahymena</taxon>
    </lineage>
</organism>
<dbReference type="InParanoid" id="I7M0Y7"/>
<dbReference type="GO" id="GO:0008168">
    <property type="term" value="F:methyltransferase activity"/>
    <property type="evidence" value="ECO:0007669"/>
    <property type="project" value="UniProtKB-KW"/>
</dbReference>
<evidence type="ECO:0000256" key="1">
    <source>
        <dbReference type="ARBA" id="ARBA00022603"/>
    </source>
</evidence>
<dbReference type="InterPro" id="IPR025714">
    <property type="entry name" value="Methyltranfer_dom"/>
</dbReference>
<dbReference type="RefSeq" id="XP_001013199.1">
    <property type="nucleotide sequence ID" value="XM_001013199.3"/>
</dbReference>
<sequence>MLPAQQKDLFGHSNQGENYDKFRPVYPQEFFDQILKHAVDRENFVDIACGTGQLLFELSNHFKFSLGTDISPKQIEVTNQKIQKKNLQDRVKAIVCDAHSLSKISTEQGLPSKYDLITIGQALHWFDTQEFFTEVSRNIMKQNHSSIFAVTGYFCRGFDYIVGENNFEEDQTVYNEFYDKVKEHFDCDRENLSLGYVGYDFSKEFKEIENVQTVTNTPCSIFEMVKYLKTYSAYNTLLEKNKNNTNFIDPVIKFEEDVTKKVQEIQKTSQFQSQNPIRMKTSYFLRIFKKL</sequence>
<protein>
    <submittedName>
        <fullName evidence="4">Embryo-abundant protein, putative</fullName>
    </submittedName>
</protein>
<dbReference type="GeneID" id="7834569"/>
<dbReference type="HOGENOM" id="CLU_049344_5_1_1"/>
<keyword evidence="1" id="KW-0489">Methyltransferase</keyword>
<evidence type="ECO:0000256" key="2">
    <source>
        <dbReference type="ARBA" id="ARBA00022679"/>
    </source>
</evidence>
<dbReference type="STRING" id="312017.I7M0Y7"/>
<dbReference type="Pfam" id="PF13847">
    <property type="entry name" value="Methyltransf_31"/>
    <property type="match status" value="1"/>
</dbReference>
<reference evidence="5" key="1">
    <citation type="journal article" date="2006" name="PLoS Biol.">
        <title>Macronuclear genome sequence of the ciliate Tetrahymena thermophila, a model eukaryote.</title>
        <authorList>
            <person name="Eisen J.A."/>
            <person name="Coyne R.S."/>
            <person name="Wu M."/>
            <person name="Wu D."/>
            <person name="Thiagarajan M."/>
            <person name="Wortman J.R."/>
            <person name="Badger J.H."/>
            <person name="Ren Q."/>
            <person name="Amedeo P."/>
            <person name="Jones K.M."/>
            <person name="Tallon L.J."/>
            <person name="Delcher A.L."/>
            <person name="Salzberg S.L."/>
            <person name="Silva J.C."/>
            <person name="Haas B.J."/>
            <person name="Majoros W.H."/>
            <person name="Farzad M."/>
            <person name="Carlton J.M."/>
            <person name="Smith R.K. Jr."/>
            <person name="Garg J."/>
            <person name="Pearlman R.E."/>
            <person name="Karrer K.M."/>
            <person name="Sun L."/>
            <person name="Manning G."/>
            <person name="Elde N.C."/>
            <person name="Turkewitz A.P."/>
            <person name="Asai D.J."/>
            <person name="Wilkes D.E."/>
            <person name="Wang Y."/>
            <person name="Cai H."/>
            <person name="Collins K."/>
            <person name="Stewart B.A."/>
            <person name="Lee S.R."/>
            <person name="Wilamowska K."/>
            <person name="Weinberg Z."/>
            <person name="Ruzzo W.L."/>
            <person name="Wloga D."/>
            <person name="Gaertig J."/>
            <person name="Frankel J."/>
            <person name="Tsao C.-C."/>
            <person name="Gorovsky M.A."/>
            <person name="Keeling P.J."/>
            <person name="Waller R.F."/>
            <person name="Patron N.J."/>
            <person name="Cherry J.M."/>
            <person name="Stover N.A."/>
            <person name="Krieger C.J."/>
            <person name="del Toro C."/>
            <person name="Ryder H.F."/>
            <person name="Williamson S.C."/>
            <person name="Barbeau R.A."/>
            <person name="Hamilton E.P."/>
            <person name="Orias E."/>
        </authorList>
    </citation>
    <scope>NUCLEOTIDE SEQUENCE [LARGE SCALE GENOMIC DNA]</scope>
    <source>
        <strain evidence="5">SB210</strain>
    </source>
</reference>
<feature type="domain" description="Methyltransferase" evidence="3">
    <location>
        <begin position="42"/>
        <end position="143"/>
    </location>
</feature>
<keyword evidence="5" id="KW-1185">Reference proteome</keyword>
<dbReference type="InterPro" id="IPR029063">
    <property type="entry name" value="SAM-dependent_MTases_sf"/>
</dbReference>
<dbReference type="Proteomes" id="UP000009168">
    <property type="component" value="Unassembled WGS sequence"/>
</dbReference>
<evidence type="ECO:0000313" key="5">
    <source>
        <dbReference type="Proteomes" id="UP000009168"/>
    </source>
</evidence>
<dbReference type="PANTHER" id="PTHR44942:SF4">
    <property type="entry name" value="METHYLTRANSFERASE TYPE 11 DOMAIN-CONTAINING PROTEIN"/>
    <property type="match status" value="1"/>
</dbReference>
<evidence type="ECO:0000313" key="4">
    <source>
        <dbReference type="EMBL" id="EAR92954.1"/>
    </source>
</evidence>
<dbReference type="GO" id="GO:0032259">
    <property type="term" value="P:methylation"/>
    <property type="evidence" value="ECO:0007669"/>
    <property type="project" value="UniProtKB-KW"/>
</dbReference>
<dbReference type="SUPFAM" id="SSF53335">
    <property type="entry name" value="S-adenosyl-L-methionine-dependent methyltransferases"/>
    <property type="match status" value="1"/>
</dbReference>
<dbReference type="AlphaFoldDB" id="I7M0Y7"/>